<evidence type="ECO:0000259" key="2">
    <source>
        <dbReference type="PROSITE" id="PS50977"/>
    </source>
</evidence>
<dbReference type="InterPro" id="IPR050624">
    <property type="entry name" value="HTH-type_Tx_Regulator"/>
</dbReference>
<accession>A0A3B0UAT5</accession>
<organism evidence="3">
    <name type="scientific">hydrothermal vent metagenome</name>
    <dbReference type="NCBI Taxonomy" id="652676"/>
    <lineage>
        <taxon>unclassified sequences</taxon>
        <taxon>metagenomes</taxon>
        <taxon>ecological metagenomes</taxon>
    </lineage>
</organism>
<dbReference type="SUPFAM" id="SSF46689">
    <property type="entry name" value="Homeodomain-like"/>
    <property type="match status" value="1"/>
</dbReference>
<dbReference type="InterPro" id="IPR009057">
    <property type="entry name" value="Homeodomain-like_sf"/>
</dbReference>
<keyword evidence="1" id="KW-0238">DNA-binding</keyword>
<protein>
    <submittedName>
        <fullName evidence="3">Transcriptional regulator, AcrR family</fullName>
    </submittedName>
</protein>
<dbReference type="EMBL" id="UOES01000344">
    <property type="protein sequence ID" value="VAW28075.1"/>
    <property type="molecule type" value="Genomic_DNA"/>
</dbReference>
<evidence type="ECO:0000313" key="3">
    <source>
        <dbReference type="EMBL" id="VAW28075.1"/>
    </source>
</evidence>
<dbReference type="InterPro" id="IPR001647">
    <property type="entry name" value="HTH_TetR"/>
</dbReference>
<dbReference type="Pfam" id="PF17932">
    <property type="entry name" value="TetR_C_24"/>
    <property type="match status" value="1"/>
</dbReference>
<sequence>MPVVSIPRKEQIEAVATDLFKVKGYAATSMRDIASQVGIEAASIYSHLKSKEQILIKICFRMGQEFMDGIKEVQGTNMSTKEKFKQAVISHVNIITGDIAASAVFWNEWRHLSEPLLSDFIAMQRAYEQAFKSIIDKGVSEGVFEVHDASFTVMAMLSSLNGIQKWHNYTLPPEELNEAFAHIFLKGLKK</sequence>
<dbReference type="Pfam" id="PF00440">
    <property type="entry name" value="TetR_N"/>
    <property type="match status" value="1"/>
</dbReference>
<dbReference type="PRINTS" id="PR00455">
    <property type="entry name" value="HTHTETR"/>
</dbReference>
<dbReference type="PANTHER" id="PTHR43479">
    <property type="entry name" value="ACREF/ENVCD OPERON REPRESSOR-RELATED"/>
    <property type="match status" value="1"/>
</dbReference>
<name>A0A3B0UAT5_9ZZZZ</name>
<dbReference type="Gene3D" id="1.10.357.10">
    <property type="entry name" value="Tetracycline Repressor, domain 2"/>
    <property type="match status" value="1"/>
</dbReference>
<dbReference type="GO" id="GO:0003677">
    <property type="term" value="F:DNA binding"/>
    <property type="evidence" value="ECO:0007669"/>
    <property type="project" value="UniProtKB-KW"/>
</dbReference>
<proteinExistence type="predicted"/>
<dbReference type="PANTHER" id="PTHR43479:SF11">
    <property type="entry name" value="ACREF_ENVCD OPERON REPRESSOR-RELATED"/>
    <property type="match status" value="1"/>
</dbReference>
<dbReference type="PROSITE" id="PS50977">
    <property type="entry name" value="HTH_TETR_2"/>
    <property type="match status" value="1"/>
</dbReference>
<dbReference type="InterPro" id="IPR041490">
    <property type="entry name" value="KstR2_TetR_C"/>
</dbReference>
<feature type="domain" description="HTH tetR-type" evidence="2">
    <location>
        <begin position="6"/>
        <end position="66"/>
    </location>
</feature>
<dbReference type="SUPFAM" id="SSF48498">
    <property type="entry name" value="Tetracyclin repressor-like, C-terminal domain"/>
    <property type="match status" value="1"/>
</dbReference>
<dbReference type="InterPro" id="IPR036271">
    <property type="entry name" value="Tet_transcr_reg_TetR-rel_C_sf"/>
</dbReference>
<reference evidence="3" key="1">
    <citation type="submission" date="2018-06" db="EMBL/GenBank/DDBJ databases">
        <authorList>
            <person name="Zhirakovskaya E."/>
        </authorList>
    </citation>
    <scope>NUCLEOTIDE SEQUENCE</scope>
</reference>
<dbReference type="Gene3D" id="1.10.10.60">
    <property type="entry name" value="Homeodomain-like"/>
    <property type="match status" value="1"/>
</dbReference>
<gene>
    <name evidence="3" type="ORF">MNBD_BACTEROID06-643</name>
</gene>
<evidence type="ECO:0000256" key="1">
    <source>
        <dbReference type="ARBA" id="ARBA00023125"/>
    </source>
</evidence>
<dbReference type="AlphaFoldDB" id="A0A3B0UAT5"/>